<accession>A0A9D4V5Z3</accession>
<feature type="compositionally biased region" description="Polar residues" evidence="1">
    <location>
        <begin position="55"/>
        <end position="76"/>
    </location>
</feature>
<evidence type="ECO:0000313" key="2">
    <source>
        <dbReference type="EMBL" id="KAI5079818.1"/>
    </source>
</evidence>
<reference evidence="2 3" key="1">
    <citation type="submission" date="2021-01" db="EMBL/GenBank/DDBJ databases">
        <title>Adiantum capillus-veneris genome.</title>
        <authorList>
            <person name="Fang Y."/>
            <person name="Liao Q."/>
        </authorList>
    </citation>
    <scope>NUCLEOTIDE SEQUENCE [LARGE SCALE GENOMIC DNA]</scope>
    <source>
        <strain evidence="2">H3</strain>
        <tissue evidence="2">Leaf</tissue>
    </source>
</reference>
<evidence type="ECO:0000256" key="1">
    <source>
        <dbReference type="SAM" id="MobiDB-lite"/>
    </source>
</evidence>
<proteinExistence type="predicted"/>
<name>A0A9D4V5Z3_ADICA</name>
<dbReference type="AlphaFoldDB" id="A0A9D4V5Z3"/>
<gene>
    <name evidence="2" type="ORF">GOP47_0005297</name>
</gene>
<comment type="caution">
    <text evidence="2">The sequence shown here is derived from an EMBL/GenBank/DDBJ whole genome shotgun (WGS) entry which is preliminary data.</text>
</comment>
<feature type="region of interest" description="Disordered" evidence="1">
    <location>
        <begin position="49"/>
        <end position="89"/>
    </location>
</feature>
<protein>
    <submittedName>
        <fullName evidence="2">Uncharacterized protein</fullName>
    </submittedName>
</protein>
<dbReference type="Proteomes" id="UP000886520">
    <property type="component" value="Chromosome 5"/>
</dbReference>
<dbReference type="EMBL" id="JABFUD020000005">
    <property type="protein sequence ID" value="KAI5079818.1"/>
    <property type="molecule type" value="Genomic_DNA"/>
</dbReference>
<sequence length="89" mass="9850">MLVMSWSGGDDTYGTRCVGTIADLRVCSSKGKACNIRERTTLVARRLNKEEEENPYSTKKTKNVLTTPSRKASTPSKMADVVTPNIERV</sequence>
<organism evidence="2 3">
    <name type="scientific">Adiantum capillus-veneris</name>
    <name type="common">Maidenhair fern</name>
    <dbReference type="NCBI Taxonomy" id="13818"/>
    <lineage>
        <taxon>Eukaryota</taxon>
        <taxon>Viridiplantae</taxon>
        <taxon>Streptophyta</taxon>
        <taxon>Embryophyta</taxon>
        <taxon>Tracheophyta</taxon>
        <taxon>Polypodiopsida</taxon>
        <taxon>Polypodiidae</taxon>
        <taxon>Polypodiales</taxon>
        <taxon>Pteridineae</taxon>
        <taxon>Pteridaceae</taxon>
        <taxon>Vittarioideae</taxon>
        <taxon>Adiantum</taxon>
    </lineage>
</organism>
<evidence type="ECO:0000313" key="3">
    <source>
        <dbReference type="Proteomes" id="UP000886520"/>
    </source>
</evidence>
<keyword evidence="3" id="KW-1185">Reference proteome</keyword>